<feature type="transmembrane region" description="Helical" evidence="1">
    <location>
        <begin position="751"/>
        <end position="772"/>
    </location>
</feature>
<dbReference type="PROSITE" id="PS00022">
    <property type="entry name" value="EGF_1"/>
    <property type="match status" value="1"/>
</dbReference>
<dbReference type="GO" id="GO:0004714">
    <property type="term" value="F:transmembrane receptor protein tyrosine kinase activity"/>
    <property type="evidence" value="ECO:0007669"/>
    <property type="project" value="UniProtKB-EC"/>
</dbReference>
<protein>
    <submittedName>
        <fullName evidence="3">Serine-threonine protein kinase, putative</fullName>
        <ecNumber evidence="3">2.7.10.1</ecNumber>
    </submittedName>
</protein>
<dbReference type="GO" id="GO:0005524">
    <property type="term" value="F:ATP binding"/>
    <property type="evidence" value="ECO:0007669"/>
    <property type="project" value="InterPro"/>
</dbReference>
<dbReference type="PRINTS" id="PR00109">
    <property type="entry name" value="TYRKINASE"/>
</dbReference>
<gene>
    <name evidence="3" type="ORF">EIN_047140</name>
</gene>
<evidence type="ECO:0000313" key="3">
    <source>
        <dbReference type="EMBL" id="ELP94431.1"/>
    </source>
</evidence>
<feature type="transmembrane region" description="Helical" evidence="1">
    <location>
        <begin position="527"/>
        <end position="554"/>
    </location>
</feature>
<proteinExistence type="predicted"/>
<feature type="domain" description="Protein kinase" evidence="2">
    <location>
        <begin position="690"/>
        <end position="965"/>
    </location>
</feature>
<dbReference type="PROSITE" id="PS50011">
    <property type="entry name" value="PROTEIN_KINASE_DOM"/>
    <property type="match status" value="1"/>
</dbReference>
<dbReference type="InterPro" id="IPR000719">
    <property type="entry name" value="Prot_kinase_dom"/>
</dbReference>
<evidence type="ECO:0000259" key="2">
    <source>
        <dbReference type="PROSITE" id="PS50011"/>
    </source>
</evidence>
<keyword evidence="3" id="KW-0418">Kinase</keyword>
<dbReference type="PROSITE" id="PS00108">
    <property type="entry name" value="PROTEIN_KINASE_ST"/>
    <property type="match status" value="1"/>
</dbReference>
<dbReference type="GeneID" id="14893460"/>
<dbReference type="SMART" id="SM00220">
    <property type="entry name" value="S_TKc"/>
    <property type="match status" value="1"/>
</dbReference>
<dbReference type="Pfam" id="PF07714">
    <property type="entry name" value="PK_Tyr_Ser-Thr"/>
    <property type="match status" value="1"/>
</dbReference>
<dbReference type="EC" id="2.7.10.1" evidence="3"/>
<dbReference type="InterPro" id="IPR011009">
    <property type="entry name" value="Kinase-like_dom_sf"/>
</dbReference>
<dbReference type="RefSeq" id="XP_004261202.1">
    <property type="nucleotide sequence ID" value="XM_004261154.1"/>
</dbReference>
<dbReference type="PANTHER" id="PTHR45756:SF1">
    <property type="entry name" value="PROTEIN KINASE DOMAIN CONTAINING PROTEIN"/>
    <property type="match status" value="1"/>
</dbReference>
<keyword evidence="4" id="KW-1185">Reference proteome</keyword>
<evidence type="ECO:0000256" key="1">
    <source>
        <dbReference type="SAM" id="Phobius"/>
    </source>
</evidence>
<dbReference type="SUPFAM" id="SSF56112">
    <property type="entry name" value="Protein kinase-like (PK-like)"/>
    <property type="match status" value="1"/>
</dbReference>
<organism evidence="3 4">
    <name type="scientific">Entamoeba invadens IP1</name>
    <dbReference type="NCBI Taxonomy" id="370355"/>
    <lineage>
        <taxon>Eukaryota</taxon>
        <taxon>Amoebozoa</taxon>
        <taxon>Evosea</taxon>
        <taxon>Archamoebae</taxon>
        <taxon>Mastigamoebida</taxon>
        <taxon>Entamoebidae</taxon>
        <taxon>Entamoeba</taxon>
    </lineage>
</organism>
<accession>A0A0A1UDL6</accession>
<keyword evidence="1" id="KW-0812">Transmembrane</keyword>
<dbReference type="InterPro" id="IPR000742">
    <property type="entry name" value="EGF"/>
</dbReference>
<dbReference type="InterPro" id="IPR008271">
    <property type="entry name" value="Ser/Thr_kinase_AS"/>
</dbReference>
<name>A0A0A1UDL6_ENTIV</name>
<keyword evidence="1" id="KW-0472">Membrane</keyword>
<dbReference type="Proteomes" id="UP000014680">
    <property type="component" value="Unassembled WGS sequence"/>
</dbReference>
<reference evidence="3 4" key="1">
    <citation type="submission" date="2012-10" db="EMBL/GenBank/DDBJ databases">
        <authorList>
            <person name="Zafar N."/>
            <person name="Inman J."/>
            <person name="Hall N."/>
            <person name="Lorenzi H."/>
            <person name="Caler E."/>
        </authorList>
    </citation>
    <scope>NUCLEOTIDE SEQUENCE [LARGE SCALE GENOMIC DNA]</scope>
    <source>
        <strain evidence="3 4">IP1</strain>
    </source>
</reference>
<dbReference type="KEGG" id="eiv:EIN_047140"/>
<keyword evidence="3" id="KW-0808">Transferase</keyword>
<keyword evidence="1" id="KW-1133">Transmembrane helix</keyword>
<sequence length="995" mass="113995">MCAPGCSECIADYTCKEQCAPEYDNDNTCLHCLFTDLSNLSKPIFIQNQNQCMETNKRIKTKNVLPEDKYITDISFETPIEFVLNNESLVDFSFCRSRQKFTFGRWFSVNMSQLEYDQLVVSIYKLGECGNDLNVDITNSQRDFTNLKCLSHSSLNSSYIGREVRIPKISPYIEEPERKYKYYIYISVTQLCDVKLNLSVSGTSGKILDPFININQNITDNLINNIGTPMILNFPLQAQGYFGFPVCIPHKLFKCLVFSIEYIGNYYLVFDGTKSNKMQYITEFFIEKTSEGVESVKCGGLWNGNKIGIMNEHDNLGISVKFDDKKGVKRMLTVITEDQDYDTEIEMYAICPDNCGESEGRGKCSWTEKKCICSPKYGGDDCHLLCYYNRVWQIDNTSLCYFGALGCDQYCHCRTGMTQKNHFCISDECLSGGAAADDECIAGTEACLQNCQCFVKGGFEPTSEKKCKAKVCGNGMIDKLYDSNDVYMRTEECDNGTNCDKYCRCFEGFKTDPNNPTSCIKVTIETVGIVGIVVGSIVGLVIIIGLVSLILIFAMRYVKVDFNIYKTQQPLYHFYISGSSRTPPSKENRYFIDPVNLDFGNKTSATNINDTRYEKIEVKNFSKNKYMMIIFHVPQSPKYTFYFDPQVMILSPRANKIITCYMTLYCTTRIRDLKMPYTVCSTHIDLDELNMSEYPIAEGANGRVFIGNYRSVPVAIKQFRWENLELDEVTELKKNVIQECEMMSKLRNPFIANYMGSVTYIPQVSMVIQFFVLGSLGEYLRKEKEDYVVLPYKLKVRMLFDTARGMEFLHENRIMHLDLKPDNLLVNSLDPNSACSIKITDFGTSRFTKKSMKKGEEKGLGTPIYAAPETTRDEYTFAGDVYSYGITAWELFYQEEPFKDLKSIFEIKNHVYNGKRLEIDHRMPNAYQTLVESCWIQDPLTRPNFETVCKMVIQINEDCPNHIDLDNNVSLDKIEGLIEKRTTKMNNMLCDVVKE</sequence>
<dbReference type="InterPro" id="IPR053215">
    <property type="entry name" value="TKL_Ser/Thr_kinase"/>
</dbReference>
<dbReference type="Gene3D" id="1.10.510.10">
    <property type="entry name" value="Transferase(Phosphotransferase) domain 1"/>
    <property type="match status" value="1"/>
</dbReference>
<dbReference type="PANTHER" id="PTHR45756">
    <property type="entry name" value="PALMITOYLTRANSFERASE"/>
    <property type="match status" value="1"/>
</dbReference>
<dbReference type="InterPro" id="IPR001245">
    <property type="entry name" value="Ser-Thr/Tyr_kinase_cat_dom"/>
</dbReference>
<dbReference type="EMBL" id="KB206215">
    <property type="protein sequence ID" value="ELP94431.1"/>
    <property type="molecule type" value="Genomic_DNA"/>
</dbReference>
<dbReference type="OrthoDB" id="18487at2759"/>
<dbReference type="AlphaFoldDB" id="A0A0A1UDL6"/>
<evidence type="ECO:0000313" key="4">
    <source>
        <dbReference type="Proteomes" id="UP000014680"/>
    </source>
</evidence>
<dbReference type="VEuPathDB" id="AmoebaDB:EIN_047140"/>